<evidence type="ECO:0000313" key="2">
    <source>
        <dbReference type="EMBL" id="KFX42997.1"/>
    </source>
</evidence>
<accession>A0A093URW3</accession>
<protein>
    <submittedName>
        <fullName evidence="2">Anamorsin like</fullName>
    </submittedName>
</protein>
<feature type="compositionally biased region" description="Acidic residues" evidence="1">
    <location>
        <begin position="232"/>
        <end position="241"/>
    </location>
</feature>
<gene>
    <name evidence="2" type="ORF">GQ26_0390610</name>
</gene>
<reference evidence="2" key="2">
    <citation type="journal article" date="2014" name="PLoS Genet.">
        <title>Signature gene expression reveals novel clues to the molecular mechanisms of dimorphic transition in Penicillium marneffei.</title>
        <authorList>
            <person name="Yang E."/>
            <person name="Wang G."/>
            <person name="Cai J."/>
            <person name="Woo P.C."/>
            <person name="Lau S.K."/>
            <person name="Yuen K.-Y."/>
            <person name="Chow W.-N."/>
            <person name="Lin X."/>
        </authorList>
    </citation>
    <scope>NUCLEOTIDE SEQUENCE</scope>
    <source>
        <strain evidence="2">PM1</strain>
    </source>
</reference>
<feature type="region of interest" description="Disordered" evidence="1">
    <location>
        <begin position="1"/>
        <end position="81"/>
    </location>
</feature>
<feature type="compositionally biased region" description="Low complexity" evidence="1">
    <location>
        <begin position="52"/>
        <end position="67"/>
    </location>
</feature>
<feature type="compositionally biased region" description="Basic residues" evidence="1">
    <location>
        <begin position="34"/>
        <end position="51"/>
    </location>
</feature>
<dbReference type="AlphaFoldDB" id="A0A093URW3"/>
<feature type="region of interest" description="Disordered" evidence="1">
    <location>
        <begin position="180"/>
        <end position="241"/>
    </location>
</feature>
<comment type="caution">
    <text evidence="2">The sequence shown here is derived from an EMBL/GenBank/DDBJ whole genome shotgun (WGS) entry which is preliminary data.</text>
</comment>
<evidence type="ECO:0000256" key="1">
    <source>
        <dbReference type="SAM" id="MobiDB-lite"/>
    </source>
</evidence>
<feature type="region of interest" description="Disordered" evidence="1">
    <location>
        <begin position="134"/>
        <end position="154"/>
    </location>
</feature>
<dbReference type="EMBL" id="JPOX01000039">
    <property type="protein sequence ID" value="KFX42997.1"/>
    <property type="molecule type" value="Genomic_DNA"/>
</dbReference>
<reference key="1">
    <citation type="journal article" date="2014" name="PLoS Genet.">
        <title>Signature Gene Expression Reveals Novel Clues to the Molecular Mechanisms of Dimorphic Transition in Penicillium marneffei.</title>
        <authorList>
            <person name="Yang E."/>
            <person name="Wang G."/>
            <person name="Cai J."/>
            <person name="Woo P.C."/>
            <person name="Lau S.K."/>
            <person name="Yuen K.-Y."/>
            <person name="Chow W.-N."/>
            <person name="Lin X."/>
        </authorList>
    </citation>
    <scope>NUCLEOTIDE SEQUENCE [LARGE SCALE GENOMIC DNA]</scope>
    <source>
        <strain>PM1</strain>
    </source>
</reference>
<feature type="compositionally biased region" description="Basic and acidic residues" evidence="1">
    <location>
        <begin position="68"/>
        <end position="81"/>
    </location>
</feature>
<sequence>MNQVTISSDSDSDASMFASTTATTNRHPNPPQSHSHHHHHHHHHHHQHHHPTTLPTNNNTSSTTNPSSEKRKTTTHRTHETIHITNTILSSKELLVLHSLAANESVPRTRRRFMAQVLEPGDSVRASKLVWDRPKSDSVGSTAGRGDGGATTVGGLQVAPGNIIDVVETDDLNGWERLRTRKSAGGSGGSSPMARKISSPGGSKKGQQQHGVVSGSPLSSPVVRRRGRREDADGDVDMDIS</sequence>
<dbReference type="HOGENOM" id="CLU_1152402_0_0_1"/>
<organism evidence="2">
    <name type="scientific">Talaromyces marneffei PM1</name>
    <dbReference type="NCBI Taxonomy" id="1077442"/>
    <lineage>
        <taxon>Eukaryota</taxon>
        <taxon>Fungi</taxon>
        <taxon>Dikarya</taxon>
        <taxon>Ascomycota</taxon>
        <taxon>Pezizomycotina</taxon>
        <taxon>Eurotiomycetes</taxon>
        <taxon>Eurotiomycetidae</taxon>
        <taxon>Eurotiales</taxon>
        <taxon>Trichocomaceae</taxon>
        <taxon>Talaromyces</taxon>
        <taxon>Talaromyces sect. Talaromyces</taxon>
    </lineage>
</organism>
<proteinExistence type="predicted"/>
<feature type="compositionally biased region" description="Low complexity" evidence="1">
    <location>
        <begin position="1"/>
        <end position="24"/>
    </location>
</feature>
<feature type="compositionally biased region" description="Low complexity" evidence="1">
    <location>
        <begin position="211"/>
        <end position="222"/>
    </location>
</feature>
<feature type="compositionally biased region" description="Gly residues" evidence="1">
    <location>
        <begin position="143"/>
        <end position="152"/>
    </location>
</feature>
<dbReference type="eggNOG" id="ENOG502RNSB">
    <property type="taxonomic scope" value="Eukaryota"/>
</dbReference>
<name>A0A093URW3_TALMA</name>